<comment type="caution">
    <text evidence="3">The sequence shown here is derived from an EMBL/GenBank/DDBJ whole genome shotgun (WGS) entry which is preliminary data.</text>
</comment>
<feature type="compositionally biased region" description="Acidic residues" evidence="2">
    <location>
        <begin position="291"/>
        <end position="310"/>
    </location>
</feature>
<evidence type="ECO:0000256" key="1">
    <source>
        <dbReference type="SAM" id="Coils"/>
    </source>
</evidence>
<keyword evidence="1" id="KW-0175">Coiled coil</keyword>
<name>A0A9P7AIV1_9AGAM</name>
<evidence type="ECO:0000313" key="4">
    <source>
        <dbReference type="Proteomes" id="UP000719766"/>
    </source>
</evidence>
<gene>
    <name evidence="3" type="ORF">HD556DRAFT_1446388</name>
</gene>
<keyword evidence="4" id="KW-1185">Reference proteome</keyword>
<feature type="region of interest" description="Disordered" evidence="2">
    <location>
        <begin position="517"/>
        <end position="566"/>
    </location>
</feature>
<reference evidence="3" key="1">
    <citation type="journal article" date="2020" name="New Phytol.">
        <title>Comparative genomics reveals dynamic genome evolution in host specialist ectomycorrhizal fungi.</title>
        <authorList>
            <person name="Lofgren L.A."/>
            <person name="Nguyen N.H."/>
            <person name="Vilgalys R."/>
            <person name="Ruytinx J."/>
            <person name="Liao H.L."/>
            <person name="Branco S."/>
            <person name="Kuo A."/>
            <person name="LaButti K."/>
            <person name="Lipzen A."/>
            <person name="Andreopoulos W."/>
            <person name="Pangilinan J."/>
            <person name="Riley R."/>
            <person name="Hundley H."/>
            <person name="Na H."/>
            <person name="Barry K."/>
            <person name="Grigoriev I.V."/>
            <person name="Stajich J.E."/>
            <person name="Kennedy P.G."/>
        </authorList>
    </citation>
    <scope>NUCLEOTIDE SEQUENCE</scope>
    <source>
        <strain evidence="3">S12</strain>
    </source>
</reference>
<feature type="region of interest" description="Disordered" evidence="2">
    <location>
        <begin position="287"/>
        <end position="311"/>
    </location>
</feature>
<accession>A0A9P7AIV1</accession>
<feature type="compositionally biased region" description="Polar residues" evidence="2">
    <location>
        <begin position="349"/>
        <end position="358"/>
    </location>
</feature>
<organism evidence="3 4">
    <name type="scientific">Suillus plorans</name>
    <dbReference type="NCBI Taxonomy" id="116603"/>
    <lineage>
        <taxon>Eukaryota</taxon>
        <taxon>Fungi</taxon>
        <taxon>Dikarya</taxon>
        <taxon>Basidiomycota</taxon>
        <taxon>Agaricomycotina</taxon>
        <taxon>Agaricomycetes</taxon>
        <taxon>Agaricomycetidae</taxon>
        <taxon>Boletales</taxon>
        <taxon>Suillineae</taxon>
        <taxon>Suillaceae</taxon>
        <taxon>Suillus</taxon>
    </lineage>
</organism>
<feature type="region of interest" description="Disordered" evidence="2">
    <location>
        <begin position="339"/>
        <end position="358"/>
    </location>
</feature>
<dbReference type="EMBL" id="JABBWE010000052">
    <property type="protein sequence ID" value="KAG1790252.1"/>
    <property type="molecule type" value="Genomic_DNA"/>
</dbReference>
<evidence type="ECO:0000256" key="2">
    <source>
        <dbReference type="SAM" id="MobiDB-lite"/>
    </source>
</evidence>
<dbReference type="OrthoDB" id="2677857at2759"/>
<feature type="coiled-coil region" evidence="1">
    <location>
        <begin position="159"/>
        <end position="190"/>
    </location>
</feature>
<dbReference type="AlphaFoldDB" id="A0A9P7AIV1"/>
<evidence type="ECO:0000313" key="3">
    <source>
        <dbReference type="EMBL" id="KAG1790252.1"/>
    </source>
</evidence>
<sequence length="584" mass="65080">MGNKKWTTKEQAALLETFLPDYHECIPTKNYDPVLNKASLEFFQHWPERSVVFPDIPADQALSVQQTKILAEAVDTRKLQITRWYRWMTNVSRLSRTSGTRGVLKLDAVLGGGVTKRHAPRKMHIYSREHYSKKVKIDADNAIRTDNITNRGPKLNKRLAVTQEKFEAESDEVERAYQEAKAKFARDRERLKAGKMPKVNEEAKVKAIRELGPMLDRVFRYISHATGGWKFSVLMAGLDPTKGGTVVYDYHIGELDHGVQFNTFCDKFNVVQEAFLDFTNQALIFEASLPQDDDEDESDDDIDNNSEMDDIPTNAINGIDEAGSGSGTAVGEINDPAFHTDSLYRMSPDSESQLQGQRSALHNDFGSMEAGLDGVTQCSALPHQLDFQHHDLDFNQLGLNNDTLALMALNGAQFQAPLAPNFVNTTENHTTGRQNDIPQIQAPPLDSLTPNSTTANNLTSGPPFGLISDMPLILPPPSTPPQTPHATDVRLPAVPDEATGPAGPELDIAVLFPSNRRRRTKTARSSVVSEEMPPPEETRRRTKTARSSVVSEEMPPPEETRQRRARNVTFNRRELDNAIGTVTD</sequence>
<proteinExistence type="predicted"/>
<dbReference type="Proteomes" id="UP000719766">
    <property type="component" value="Unassembled WGS sequence"/>
</dbReference>
<protein>
    <submittedName>
        <fullName evidence="3">Uncharacterized protein</fullName>
    </submittedName>
</protein>
<dbReference type="RefSeq" id="XP_041157227.1">
    <property type="nucleotide sequence ID" value="XM_041307081.1"/>
</dbReference>
<dbReference type="GeneID" id="64600845"/>